<dbReference type="OrthoDB" id="1878471at2759"/>
<dbReference type="AlphaFoldDB" id="A0A830HQ03"/>
<dbReference type="NCBIfam" id="NF010237">
    <property type="entry name" value="PRK13684.1"/>
    <property type="match status" value="1"/>
</dbReference>
<evidence type="ECO:0000313" key="5">
    <source>
        <dbReference type="EMBL" id="GHP09042.1"/>
    </source>
</evidence>
<gene>
    <name evidence="5" type="ORF">PPROV_000777900</name>
</gene>
<proteinExistence type="predicted"/>
<keyword evidence="6" id="KW-1185">Reference proteome</keyword>
<dbReference type="PANTHER" id="PTHR47199:SF2">
    <property type="entry name" value="PHOTOSYSTEM II STABILITY_ASSEMBLY FACTOR HCF136, CHLOROPLASTIC"/>
    <property type="match status" value="1"/>
</dbReference>
<sequence>MAPVTQSMVKASSASASKAPSARPSAGMNQGRGRTHSTMVHASSSAQEAQEESSVPAAVTPRRALLKTSFSLTSAAAASSLLTPVAPAIAGIFGDDSNANSIGNSWEKVNLGLESGVVLQDISFVPDQPERGFLLGSRQTLLETNDGGKSWKSRDVSKSSGDDINYRFNSISFAGKEGWIVGKPAIMLHTSDGGDNWERVPLSAKLPGTPVLVKALPGAGQAEMTTDQGAIYVTSNTGYTWKAAVEETIDATLNRTVSSGISGASYYTGTLSTIARSDDGKYVAVSSRGNFFMTWEPGQTFWQPHNRNSARRLQNMGWRRDGGLWMLTRGGGMFFAKGTGVQEDFDEETVGSRGFGILDIGYQNEKKMWAVGGSGTLLVSTDGGNSWKRERQADDLAGNLYAVRFDTPDKGFILGNDGILLRYIGKA</sequence>
<dbReference type="Proteomes" id="UP000660262">
    <property type="component" value="Unassembled WGS sequence"/>
</dbReference>
<keyword evidence="2" id="KW-0604">Photosystem II</keyword>
<keyword evidence="1" id="KW-0602">Photosynthesis</keyword>
<reference evidence="5" key="1">
    <citation type="submission" date="2020-10" db="EMBL/GenBank/DDBJ databases">
        <title>Unveiling of a novel bifunctional photoreceptor, Dualchrome1, isolated from a cosmopolitan green alga.</title>
        <authorList>
            <person name="Suzuki S."/>
            <person name="Kawachi M."/>
        </authorList>
    </citation>
    <scope>NUCLEOTIDE SEQUENCE</scope>
    <source>
        <strain evidence="5">NIES 2893</strain>
    </source>
</reference>
<feature type="compositionally biased region" description="Low complexity" evidence="3">
    <location>
        <begin position="42"/>
        <end position="58"/>
    </location>
</feature>
<evidence type="ECO:0000256" key="3">
    <source>
        <dbReference type="SAM" id="MobiDB-lite"/>
    </source>
</evidence>
<dbReference type="Gene3D" id="2.130.10.10">
    <property type="entry name" value="YVTN repeat-like/Quinoprotein amine dehydrogenase"/>
    <property type="match status" value="1"/>
</dbReference>
<evidence type="ECO:0000313" key="6">
    <source>
        <dbReference type="Proteomes" id="UP000660262"/>
    </source>
</evidence>
<protein>
    <recommendedName>
        <fullName evidence="4">Photosynthesis system II assembly factor Ycf48/Hcf136-like domain-containing protein</fullName>
    </recommendedName>
</protein>
<dbReference type="InterPro" id="IPR015943">
    <property type="entry name" value="WD40/YVTN_repeat-like_dom_sf"/>
</dbReference>
<dbReference type="GO" id="GO:0015979">
    <property type="term" value="P:photosynthesis"/>
    <property type="evidence" value="ECO:0007669"/>
    <property type="project" value="UniProtKB-KW"/>
</dbReference>
<dbReference type="PANTHER" id="PTHR47199">
    <property type="entry name" value="PHOTOSYSTEM II STABILITY/ASSEMBLY FACTOR HCF136, CHLOROPLASTIC"/>
    <property type="match status" value="1"/>
</dbReference>
<feature type="domain" description="Photosynthesis system II assembly factor Ycf48/Hcf136-like" evidence="4">
    <location>
        <begin position="103"/>
        <end position="424"/>
    </location>
</feature>
<evidence type="ECO:0000256" key="2">
    <source>
        <dbReference type="ARBA" id="ARBA00023276"/>
    </source>
</evidence>
<feature type="region of interest" description="Disordered" evidence="3">
    <location>
        <begin position="1"/>
        <end position="58"/>
    </location>
</feature>
<dbReference type="InterPro" id="IPR028203">
    <property type="entry name" value="PSII_CF48-like_dom"/>
</dbReference>
<accession>A0A830HQ03</accession>
<name>A0A830HQ03_9CHLO</name>
<dbReference type="Pfam" id="PF14870">
    <property type="entry name" value="PSII_BNR"/>
    <property type="match status" value="1"/>
</dbReference>
<comment type="caution">
    <text evidence="5">The sequence shown here is derived from an EMBL/GenBank/DDBJ whole genome shotgun (WGS) entry which is preliminary data.</text>
</comment>
<dbReference type="SUPFAM" id="SSF110296">
    <property type="entry name" value="Oligoxyloglucan reducing end-specific cellobiohydrolase"/>
    <property type="match status" value="1"/>
</dbReference>
<evidence type="ECO:0000256" key="1">
    <source>
        <dbReference type="ARBA" id="ARBA00022531"/>
    </source>
</evidence>
<evidence type="ECO:0000259" key="4">
    <source>
        <dbReference type="Pfam" id="PF14870"/>
    </source>
</evidence>
<dbReference type="GO" id="GO:0009523">
    <property type="term" value="C:photosystem II"/>
    <property type="evidence" value="ECO:0007669"/>
    <property type="project" value="UniProtKB-KW"/>
</dbReference>
<organism evidence="5 6">
    <name type="scientific">Pycnococcus provasolii</name>
    <dbReference type="NCBI Taxonomy" id="41880"/>
    <lineage>
        <taxon>Eukaryota</taxon>
        <taxon>Viridiplantae</taxon>
        <taxon>Chlorophyta</taxon>
        <taxon>Pseudoscourfieldiophyceae</taxon>
        <taxon>Pseudoscourfieldiales</taxon>
        <taxon>Pycnococcaceae</taxon>
        <taxon>Pycnococcus</taxon>
    </lineage>
</organism>
<dbReference type="EMBL" id="BNJQ01000023">
    <property type="protein sequence ID" value="GHP09042.1"/>
    <property type="molecule type" value="Genomic_DNA"/>
</dbReference>
<feature type="compositionally biased region" description="Low complexity" evidence="3">
    <location>
        <begin position="10"/>
        <end position="26"/>
    </location>
</feature>